<reference evidence="2 3" key="1">
    <citation type="submission" date="2019-09" db="EMBL/GenBank/DDBJ databases">
        <title>Arthrobacter zafarii sp. nov., a moderately thermotolerant and halotolerant actinobacterium isolated from Cholistan desert soil of Pakistan.</title>
        <authorList>
            <person name="Amin A."/>
            <person name="Ahmed I."/>
            <person name="Khalid N."/>
            <person name="Schumann P."/>
            <person name="Busse H.J."/>
            <person name="Khan I.U."/>
            <person name="Li S."/>
            <person name="Li W.J."/>
        </authorList>
    </citation>
    <scope>NUCLEOTIDE SEQUENCE [LARGE SCALE GENOMIC DNA]</scope>
    <source>
        <strain evidence="2 3">NCCP-1664</strain>
    </source>
</reference>
<dbReference type="AlphaFoldDB" id="A0A5A7NT76"/>
<sequence>MNATIEFRQTGDLDRYEQRITERSKYLLTPKDTRDEKGAARWRCPATGPYPDLSCSLRPTKPAAGGKRTGLGMPAFRPTTPVLTPPTMPDRICTNTSGTSFPATAGAKYAQKLQYKTDGWQKLYSHARNSIEGFNAYVKDAGREDLENPGRRRVRGYAKQLLLTTLSVVSANLLKIRTWHSEQTRIPAPEATNPSKLPGKRRAPRTPARDDLRTYTPNPAAPPPDTPQAA</sequence>
<comment type="caution">
    <text evidence="2">The sequence shown here is derived from an EMBL/GenBank/DDBJ whole genome shotgun (WGS) entry which is preliminary data.</text>
</comment>
<name>A0A5A7NT76_9MICC</name>
<accession>A0A5A7NT76</accession>
<evidence type="ECO:0008006" key="4">
    <source>
        <dbReference type="Google" id="ProtNLM"/>
    </source>
</evidence>
<evidence type="ECO:0000313" key="2">
    <source>
        <dbReference type="EMBL" id="GER22941.1"/>
    </source>
</evidence>
<organism evidence="2 3">
    <name type="scientific">Zafaria cholistanensis</name>
    <dbReference type="NCBI Taxonomy" id="1682741"/>
    <lineage>
        <taxon>Bacteria</taxon>
        <taxon>Bacillati</taxon>
        <taxon>Actinomycetota</taxon>
        <taxon>Actinomycetes</taxon>
        <taxon>Micrococcales</taxon>
        <taxon>Micrococcaceae</taxon>
        <taxon>Zafaria</taxon>
    </lineage>
</organism>
<dbReference type="EMBL" id="BKDJ01000006">
    <property type="protein sequence ID" value="GER22941.1"/>
    <property type="molecule type" value="Genomic_DNA"/>
</dbReference>
<proteinExistence type="predicted"/>
<protein>
    <recommendedName>
        <fullName evidence="4">Transposase</fullName>
    </recommendedName>
</protein>
<evidence type="ECO:0000256" key="1">
    <source>
        <dbReference type="SAM" id="MobiDB-lite"/>
    </source>
</evidence>
<feature type="compositionally biased region" description="Pro residues" evidence="1">
    <location>
        <begin position="219"/>
        <end position="230"/>
    </location>
</feature>
<dbReference type="Proteomes" id="UP000325307">
    <property type="component" value="Unassembled WGS sequence"/>
</dbReference>
<gene>
    <name evidence="2" type="ORF">NCCP1664_14370</name>
</gene>
<feature type="region of interest" description="Disordered" evidence="1">
    <location>
        <begin position="185"/>
        <end position="230"/>
    </location>
</feature>
<dbReference type="RefSeq" id="WP_149956562.1">
    <property type="nucleotide sequence ID" value="NZ_BKDJ01000006.1"/>
</dbReference>
<evidence type="ECO:0000313" key="3">
    <source>
        <dbReference type="Proteomes" id="UP000325307"/>
    </source>
</evidence>
<dbReference type="OrthoDB" id="3837969at2"/>
<keyword evidence="3" id="KW-1185">Reference proteome</keyword>
<feature type="region of interest" description="Disordered" evidence="1">
    <location>
        <begin position="63"/>
        <end position="87"/>
    </location>
</feature>